<accession>A0ABP0FJP5</accession>
<gene>
    <name evidence="2" type="ORF">CVLEPA_LOCUS8544</name>
</gene>
<protein>
    <submittedName>
        <fullName evidence="2">Uncharacterized protein</fullName>
    </submittedName>
</protein>
<name>A0ABP0FJP5_CLALP</name>
<sequence>MLAGLLSMAVLAEISGVHAEAEFRCAKKQLVCTATHGPRLSGVCNGQEAYKHNSDLRFTKQICHTLAA</sequence>
<feature type="chain" id="PRO_5045667329" evidence="1">
    <location>
        <begin position="20"/>
        <end position="68"/>
    </location>
</feature>
<keyword evidence="3" id="KW-1185">Reference proteome</keyword>
<keyword evidence="1" id="KW-0732">Signal</keyword>
<dbReference type="EMBL" id="CAWYQH010000057">
    <property type="protein sequence ID" value="CAK8678637.1"/>
    <property type="molecule type" value="Genomic_DNA"/>
</dbReference>
<evidence type="ECO:0000313" key="3">
    <source>
        <dbReference type="Proteomes" id="UP001642483"/>
    </source>
</evidence>
<organism evidence="2 3">
    <name type="scientific">Clavelina lepadiformis</name>
    <name type="common">Light-bulb sea squirt</name>
    <name type="synonym">Ascidia lepadiformis</name>
    <dbReference type="NCBI Taxonomy" id="159417"/>
    <lineage>
        <taxon>Eukaryota</taxon>
        <taxon>Metazoa</taxon>
        <taxon>Chordata</taxon>
        <taxon>Tunicata</taxon>
        <taxon>Ascidiacea</taxon>
        <taxon>Aplousobranchia</taxon>
        <taxon>Clavelinidae</taxon>
        <taxon>Clavelina</taxon>
    </lineage>
</organism>
<proteinExistence type="predicted"/>
<feature type="signal peptide" evidence="1">
    <location>
        <begin position="1"/>
        <end position="19"/>
    </location>
</feature>
<evidence type="ECO:0000313" key="2">
    <source>
        <dbReference type="EMBL" id="CAK8678637.1"/>
    </source>
</evidence>
<dbReference type="Proteomes" id="UP001642483">
    <property type="component" value="Unassembled WGS sequence"/>
</dbReference>
<evidence type="ECO:0000256" key="1">
    <source>
        <dbReference type="SAM" id="SignalP"/>
    </source>
</evidence>
<reference evidence="2 3" key="1">
    <citation type="submission" date="2024-02" db="EMBL/GenBank/DDBJ databases">
        <authorList>
            <person name="Daric V."/>
            <person name="Darras S."/>
        </authorList>
    </citation>
    <scope>NUCLEOTIDE SEQUENCE [LARGE SCALE GENOMIC DNA]</scope>
</reference>
<comment type="caution">
    <text evidence="2">The sequence shown here is derived from an EMBL/GenBank/DDBJ whole genome shotgun (WGS) entry which is preliminary data.</text>
</comment>